<evidence type="ECO:0000313" key="2">
    <source>
        <dbReference type="Proteomes" id="UP000218432"/>
    </source>
</evidence>
<gene>
    <name evidence="1" type="ORF">BSFP_064550</name>
</gene>
<name>A0A1Y1BU95_9BURK</name>
<reference evidence="1 2" key="1">
    <citation type="journal article" date="2017" name="Genome Announc.">
        <title>Complete Genome Sequence of Burkholderia stabilis FERMP-21014.</title>
        <authorList>
            <person name="Konishi K."/>
            <person name="Kumagai T."/>
            <person name="Sakasegawa S."/>
            <person name="Tamura T."/>
        </authorList>
    </citation>
    <scope>NUCLEOTIDE SEQUENCE [LARGE SCALE GENOMIC DNA]</scope>
    <source>
        <strain evidence="1 2">FERMP-21014</strain>
    </source>
</reference>
<accession>A0A1Y1BU95</accession>
<sequence length="40" mass="4315">MKPRATAFSYPNGYVIGAQGEAGRPRVDIVRMTAAHQSIP</sequence>
<evidence type="ECO:0000313" key="1">
    <source>
        <dbReference type="EMBL" id="BAX63582.1"/>
    </source>
</evidence>
<dbReference type="Proteomes" id="UP000218432">
    <property type="component" value="Chromosome 3"/>
</dbReference>
<proteinExistence type="predicted"/>
<dbReference type="EMBL" id="AP018113">
    <property type="protein sequence ID" value="BAX63582.1"/>
    <property type="molecule type" value="Genomic_DNA"/>
</dbReference>
<dbReference type="AlphaFoldDB" id="A0A1Y1BU95"/>
<organism evidence="1 2">
    <name type="scientific">Burkholderia stabilis</name>
    <dbReference type="NCBI Taxonomy" id="95485"/>
    <lineage>
        <taxon>Bacteria</taxon>
        <taxon>Pseudomonadati</taxon>
        <taxon>Pseudomonadota</taxon>
        <taxon>Betaproteobacteria</taxon>
        <taxon>Burkholderiales</taxon>
        <taxon>Burkholderiaceae</taxon>
        <taxon>Burkholderia</taxon>
        <taxon>Burkholderia cepacia complex</taxon>
    </lineage>
</organism>
<protein>
    <submittedName>
        <fullName evidence="1">Uncharacterized protein</fullName>
    </submittedName>
</protein>